<protein>
    <submittedName>
        <fullName evidence="2">Uncharacterized protein</fullName>
    </submittedName>
</protein>
<evidence type="ECO:0000313" key="3">
    <source>
        <dbReference type="Proteomes" id="UP000886998"/>
    </source>
</evidence>
<name>A0A8X6YHF4_9ARAC</name>
<evidence type="ECO:0000256" key="1">
    <source>
        <dbReference type="SAM" id="MobiDB-lite"/>
    </source>
</evidence>
<dbReference type="EMBL" id="BMAV01018592">
    <property type="protein sequence ID" value="GFY71056.1"/>
    <property type="molecule type" value="Genomic_DNA"/>
</dbReference>
<proteinExistence type="predicted"/>
<keyword evidence="3" id="KW-1185">Reference proteome</keyword>
<evidence type="ECO:0000313" key="2">
    <source>
        <dbReference type="EMBL" id="GFY71056.1"/>
    </source>
</evidence>
<feature type="region of interest" description="Disordered" evidence="1">
    <location>
        <begin position="98"/>
        <end position="131"/>
    </location>
</feature>
<comment type="caution">
    <text evidence="2">The sequence shown here is derived from an EMBL/GenBank/DDBJ whole genome shotgun (WGS) entry which is preliminary data.</text>
</comment>
<accession>A0A8X6YHF4</accession>
<organism evidence="2 3">
    <name type="scientific">Trichonephila inaurata madagascariensis</name>
    <dbReference type="NCBI Taxonomy" id="2747483"/>
    <lineage>
        <taxon>Eukaryota</taxon>
        <taxon>Metazoa</taxon>
        <taxon>Ecdysozoa</taxon>
        <taxon>Arthropoda</taxon>
        <taxon>Chelicerata</taxon>
        <taxon>Arachnida</taxon>
        <taxon>Araneae</taxon>
        <taxon>Araneomorphae</taxon>
        <taxon>Entelegynae</taxon>
        <taxon>Araneoidea</taxon>
        <taxon>Nephilidae</taxon>
        <taxon>Trichonephila</taxon>
        <taxon>Trichonephila inaurata</taxon>
    </lineage>
</organism>
<dbReference type="Proteomes" id="UP000886998">
    <property type="component" value="Unassembled WGS sequence"/>
</dbReference>
<sequence>MTYCTNSSRNFGLDKGNASQYNVLSFTMQLVVFRRRIFWYLTEIVFDCEPHSNVAEVNDIKPSLHSSLHLSTHLKDKRHVSRRWRKIAMWREDKGDAVQENELRGRGNTRTPTQKRKAGGNGGIRVNFAKS</sequence>
<reference evidence="2" key="1">
    <citation type="submission" date="2020-08" db="EMBL/GenBank/DDBJ databases">
        <title>Multicomponent nature underlies the extraordinary mechanical properties of spider dragline silk.</title>
        <authorList>
            <person name="Kono N."/>
            <person name="Nakamura H."/>
            <person name="Mori M."/>
            <person name="Yoshida Y."/>
            <person name="Ohtoshi R."/>
            <person name="Malay A.D."/>
            <person name="Moran D.A.P."/>
            <person name="Tomita M."/>
            <person name="Numata K."/>
            <person name="Arakawa K."/>
        </authorList>
    </citation>
    <scope>NUCLEOTIDE SEQUENCE</scope>
</reference>
<gene>
    <name evidence="2" type="ORF">TNIN_219041</name>
</gene>
<dbReference type="AlphaFoldDB" id="A0A8X6YHF4"/>